<evidence type="ECO:0000256" key="3">
    <source>
        <dbReference type="ARBA" id="ARBA00022989"/>
    </source>
</evidence>
<dbReference type="InterPro" id="IPR004853">
    <property type="entry name" value="Sugar_P_trans_dom"/>
</dbReference>
<feature type="transmembrane region" description="Helical" evidence="5">
    <location>
        <begin position="222"/>
        <end position="240"/>
    </location>
</feature>
<feature type="transmembrane region" description="Helical" evidence="5">
    <location>
        <begin position="252"/>
        <end position="273"/>
    </location>
</feature>
<dbReference type="Proteomes" id="UP000281549">
    <property type="component" value="Unassembled WGS sequence"/>
</dbReference>
<evidence type="ECO:0000313" key="7">
    <source>
        <dbReference type="EMBL" id="EPZ32710.1"/>
    </source>
</evidence>
<dbReference type="HOGENOM" id="CLU_022332_1_3_1"/>
<keyword evidence="2 5" id="KW-0812">Transmembrane</keyword>
<evidence type="ECO:0000256" key="1">
    <source>
        <dbReference type="ARBA" id="ARBA00004141"/>
    </source>
</evidence>
<feature type="domain" description="Sugar phosphate transporter" evidence="6">
    <location>
        <begin position="2"/>
        <end position="296"/>
    </location>
</feature>
<dbReference type="STRING" id="988480.A0A075ARB7"/>
<dbReference type="Proteomes" id="UP000030755">
    <property type="component" value="Unassembled WGS sequence"/>
</dbReference>
<accession>A0A075ARB7</accession>
<name>A0A075ARB7_ROZAC</name>
<evidence type="ECO:0000313" key="10">
    <source>
        <dbReference type="Proteomes" id="UP000281549"/>
    </source>
</evidence>
<evidence type="ECO:0000313" key="8">
    <source>
        <dbReference type="EMBL" id="RKP21980.1"/>
    </source>
</evidence>
<keyword evidence="3 5" id="KW-1133">Transmembrane helix</keyword>
<dbReference type="GO" id="GO:0016020">
    <property type="term" value="C:membrane"/>
    <property type="evidence" value="ECO:0007669"/>
    <property type="project" value="UniProtKB-SubCell"/>
</dbReference>
<sequence length="325" mass="36400">MSCWFILSALLSVYNKYIFGKKYFNFQFPLFMTSVNMLWHFLFSYFALDVLHLISEVNTSTQSWKSYLFYIIPCSVSAGLDIGLSNTSLKFISLTFYTMVKSSSPIFVLGFSFLFKLERVSIKLIIIIFVISIGVLLTVLAESEFDSLGFVLVIISTCLGGLRWCLTQILVQPVSRHSMHPLIAMRSLSPSMFITLLVVSLISEGPSTIFGSEYFTSFENFLLTLGIGLVQGIISFIMVLSEVKLLSLTSSVTLTIGGILKEMMMILISTLIFQDKLGPLNIVGFCITIMGILCFNIFRYLQAKRTEHDGDIMEMTINNGQSGTS</sequence>
<evidence type="ECO:0000313" key="9">
    <source>
        <dbReference type="Proteomes" id="UP000030755"/>
    </source>
</evidence>
<comment type="subcellular location">
    <subcellularLocation>
        <location evidence="1">Membrane</location>
        <topology evidence="1">Multi-pass membrane protein</topology>
    </subcellularLocation>
</comment>
<gene>
    <name evidence="7" type="ORF">O9G_000785</name>
    <name evidence="8" type="ORF">ROZALSC1DRAFT_26638</name>
</gene>
<proteinExistence type="predicted"/>
<feature type="transmembrane region" description="Helical" evidence="5">
    <location>
        <begin position="122"/>
        <end position="141"/>
    </location>
</feature>
<feature type="transmembrane region" description="Helical" evidence="5">
    <location>
        <begin position="279"/>
        <end position="298"/>
    </location>
</feature>
<dbReference type="OMA" id="AHLMGDQ"/>
<dbReference type="Pfam" id="PF03151">
    <property type="entry name" value="TPT"/>
    <property type="match status" value="1"/>
</dbReference>
<dbReference type="PANTHER" id="PTHR11132">
    <property type="entry name" value="SOLUTE CARRIER FAMILY 35"/>
    <property type="match status" value="1"/>
</dbReference>
<keyword evidence="9" id="KW-1185">Reference proteome</keyword>
<dbReference type="AlphaFoldDB" id="A0A075ARB7"/>
<protein>
    <submittedName>
        <fullName evidence="7">DUF250 domain-containing protein</fullName>
    </submittedName>
    <submittedName>
        <fullName evidence="8">TPT-domain-containing protein</fullName>
    </submittedName>
</protein>
<reference evidence="10" key="2">
    <citation type="journal article" date="2018" name="Nat. Microbiol.">
        <title>Leveraging single-cell genomics to expand the fungal tree of life.</title>
        <authorList>
            <person name="Ahrendt S.R."/>
            <person name="Quandt C.A."/>
            <person name="Ciobanu D."/>
            <person name="Clum A."/>
            <person name="Salamov A."/>
            <person name="Andreopoulos B."/>
            <person name="Cheng J.F."/>
            <person name="Woyke T."/>
            <person name="Pelin A."/>
            <person name="Henrissat B."/>
            <person name="Reynolds N.K."/>
            <person name="Benny G.L."/>
            <person name="Smith M.E."/>
            <person name="James T.Y."/>
            <person name="Grigoriev I.V."/>
        </authorList>
    </citation>
    <scope>NUCLEOTIDE SEQUENCE [LARGE SCALE GENOMIC DNA]</scope>
    <source>
        <strain evidence="10">CSF55</strain>
    </source>
</reference>
<reference evidence="7 9" key="1">
    <citation type="journal article" date="2013" name="Curr. Biol.">
        <title>Shared signatures of parasitism and phylogenomics unite Cryptomycota and microsporidia.</title>
        <authorList>
            <person name="James T.Y."/>
            <person name="Pelin A."/>
            <person name="Bonen L."/>
            <person name="Ahrendt S."/>
            <person name="Sain D."/>
            <person name="Corradi N."/>
            <person name="Stajich J.E."/>
        </authorList>
    </citation>
    <scope>NUCLEOTIDE SEQUENCE [LARGE SCALE GENOMIC DNA]</scope>
    <source>
        <strain evidence="7 9">CSF55</strain>
        <strain evidence="7 9">CSF55</strain>
    </source>
</reference>
<keyword evidence="4 5" id="KW-0472">Membrane</keyword>
<feature type="transmembrane region" description="Helical" evidence="5">
    <location>
        <begin position="183"/>
        <end position="202"/>
    </location>
</feature>
<organism evidence="7 9">
    <name type="scientific">Rozella allomycis (strain CSF55)</name>
    <dbReference type="NCBI Taxonomy" id="988480"/>
    <lineage>
        <taxon>Eukaryota</taxon>
        <taxon>Fungi</taxon>
        <taxon>Fungi incertae sedis</taxon>
        <taxon>Cryptomycota</taxon>
        <taxon>Cryptomycota incertae sedis</taxon>
        <taxon>Rozella</taxon>
    </lineage>
</organism>
<dbReference type="InterPro" id="IPR050186">
    <property type="entry name" value="TPT_transporter"/>
</dbReference>
<evidence type="ECO:0000256" key="2">
    <source>
        <dbReference type="ARBA" id="ARBA00022692"/>
    </source>
</evidence>
<reference evidence="8" key="3">
    <citation type="submission" date="2018-08" db="EMBL/GenBank/DDBJ databases">
        <title>Leveraging single-cell genomics to expand the Fungal Tree of Life.</title>
        <authorList>
            <consortium name="DOE Joint Genome Institute"/>
            <person name="Ahrendt S.R."/>
            <person name="Quandt C.A."/>
            <person name="Ciobanu D."/>
            <person name="Clum A."/>
            <person name="Salamov A."/>
            <person name="Andreopoulos B."/>
            <person name="Cheng J.-F."/>
            <person name="Woyke T."/>
            <person name="Pelin A."/>
            <person name="Henrissat B."/>
            <person name="Reynolds N."/>
            <person name="Benny G.L."/>
            <person name="Smith M.E."/>
            <person name="James T.Y."/>
            <person name="Grigoriev I.V."/>
        </authorList>
    </citation>
    <scope>NUCLEOTIDE SEQUENCE</scope>
    <source>
        <strain evidence="8">CSF55</strain>
    </source>
</reference>
<feature type="transmembrane region" description="Helical" evidence="5">
    <location>
        <begin position="147"/>
        <end position="171"/>
    </location>
</feature>
<feature type="transmembrane region" description="Helical" evidence="5">
    <location>
        <begin position="91"/>
        <end position="115"/>
    </location>
</feature>
<evidence type="ECO:0000256" key="5">
    <source>
        <dbReference type="SAM" id="Phobius"/>
    </source>
</evidence>
<dbReference type="InterPro" id="IPR037185">
    <property type="entry name" value="EmrE-like"/>
</dbReference>
<dbReference type="OrthoDB" id="6418713at2759"/>
<dbReference type="EMBL" id="ML004916">
    <property type="protein sequence ID" value="RKP21980.1"/>
    <property type="molecule type" value="Genomic_DNA"/>
</dbReference>
<dbReference type="EMBL" id="KE561117">
    <property type="protein sequence ID" value="EPZ32710.1"/>
    <property type="molecule type" value="Genomic_DNA"/>
</dbReference>
<dbReference type="SUPFAM" id="SSF103481">
    <property type="entry name" value="Multidrug resistance efflux transporter EmrE"/>
    <property type="match status" value="1"/>
</dbReference>
<evidence type="ECO:0000259" key="6">
    <source>
        <dbReference type="Pfam" id="PF03151"/>
    </source>
</evidence>
<evidence type="ECO:0000256" key="4">
    <source>
        <dbReference type="ARBA" id="ARBA00023136"/>
    </source>
</evidence>